<feature type="signal peptide" evidence="1">
    <location>
        <begin position="1"/>
        <end position="20"/>
    </location>
</feature>
<keyword evidence="4" id="KW-1185">Reference proteome</keyword>
<dbReference type="Gene3D" id="2.60.40.10">
    <property type="entry name" value="Immunoglobulins"/>
    <property type="match status" value="2"/>
</dbReference>
<dbReference type="InterPro" id="IPR013783">
    <property type="entry name" value="Ig-like_fold"/>
</dbReference>
<dbReference type="Proteomes" id="UP001597532">
    <property type="component" value="Unassembled WGS sequence"/>
</dbReference>
<proteinExistence type="predicted"/>
<dbReference type="EMBL" id="JBHUOK010000001">
    <property type="protein sequence ID" value="MFD2788182.1"/>
    <property type="molecule type" value="Genomic_DNA"/>
</dbReference>
<name>A0ABW5VAV4_9FLAO</name>
<comment type="caution">
    <text evidence="3">The sequence shown here is derived from an EMBL/GenBank/DDBJ whole genome shotgun (WGS) entry which is preliminary data.</text>
</comment>
<dbReference type="InterPro" id="IPR036179">
    <property type="entry name" value="Ig-like_dom_sf"/>
</dbReference>
<evidence type="ECO:0000313" key="4">
    <source>
        <dbReference type="Proteomes" id="UP001597532"/>
    </source>
</evidence>
<dbReference type="PROSITE" id="PS50835">
    <property type="entry name" value="IG_LIKE"/>
    <property type="match status" value="1"/>
</dbReference>
<keyword evidence="1" id="KW-0732">Signal</keyword>
<accession>A0ABW5VAV4</accession>
<feature type="chain" id="PRO_5047423648" evidence="1">
    <location>
        <begin position="21"/>
        <end position="755"/>
    </location>
</feature>
<feature type="domain" description="Ig-like" evidence="2">
    <location>
        <begin position="203"/>
        <end position="326"/>
    </location>
</feature>
<evidence type="ECO:0000259" key="2">
    <source>
        <dbReference type="PROSITE" id="PS50835"/>
    </source>
</evidence>
<evidence type="ECO:0000256" key="1">
    <source>
        <dbReference type="SAM" id="SignalP"/>
    </source>
</evidence>
<protein>
    <submittedName>
        <fullName evidence="3">Gliding motility-associated C-terminal domain-containing protein</fullName>
    </submittedName>
</protein>
<organism evidence="3 4">
    <name type="scientific">Arenibacter antarcticus</name>
    <dbReference type="NCBI Taxonomy" id="2040469"/>
    <lineage>
        <taxon>Bacteria</taxon>
        <taxon>Pseudomonadati</taxon>
        <taxon>Bacteroidota</taxon>
        <taxon>Flavobacteriia</taxon>
        <taxon>Flavobacteriales</taxon>
        <taxon>Flavobacteriaceae</taxon>
        <taxon>Arenibacter</taxon>
    </lineage>
</organism>
<sequence length="755" mass="82265">MKPNLINAFLLMILSLMALGTTGISAQTLNRPTAADNPNLSGNSVWTAACGSAGFNEYYVNFTWLPTVAVDNEFILELSDANGMFTTATELSRVSDKNTDFDFEFNFALPENTRGDAYRFRVRSTKPAKTSPPSLPFEMYYIDFNTTINIRELGDTAPTPAKQVKLCGGGSTTLEVYNVPNAETYRYNWYRNTSPYTVSGYGPSIEVTEGGFYVVELDYGTTCSGSSNTQSLSMEVQIGTSVGLALNPPVKTVLCTGETVAPLEANMNYPDLFYTWFKDGNMVQGSTQGAYTYAIDTNDAQFSGDYTVRIQGDGICTETSNPVTITQAGMFSVSRDNPANMVLLPGQTTTLSVTSDSTPVSYQWYKDNLALNGETARTLVANSVGVYYAEVSLSGGSCPMATISSETTTLVYPNAFEFTIDYATDYTDCINTSIAMEISRINAVLSDGSKLDVTTDLKASFAYQWTKDGVNVGGATSNNISLINTGENGIYTLVGSLDGFNPVSNALPVRLLTNEMLAITSNATIICGTGDTATISTSTDLSGATFRWSKDGLEILDTSEVLTVSEPGTYQLTVEKNGCDLKSNQLVITPFDDSLIILNPQTEDILFPEGSSREVSVTGANSYQWFDENKVLLGDTDSVTLSLEGTYTIIATINDCQVSKTFTVSYQDTFGVPNVITANGDGFNDQWVLPNTYTKDPAIHVIIYNQKGEEVLNQFQYKNNWPEATMKFPKQNMVFYYTIKNAKQTLKKGTITVIR</sequence>
<reference evidence="4" key="1">
    <citation type="journal article" date="2019" name="Int. J. Syst. Evol. Microbiol.">
        <title>The Global Catalogue of Microorganisms (GCM) 10K type strain sequencing project: providing services to taxonomists for standard genome sequencing and annotation.</title>
        <authorList>
            <consortium name="The Broad Institute Genomics Platform"/>
            <consortium name="The Broad Institute Genome Sequencing Center for Infectious Disease"/>
            <person name="Wu L."/>
            <person name="Ma J."/>
        </authorList>
    </citation>
    <scope>NUCLEOTIDE SEQUENCE [LARGE SCALE GENOMIC DNA]</scope>
    <source>
        <strain evidence="4">KCTC 52924</strain>
    </source>
</reference>
<gene>
    <name evidence="3" type="ORF">ACFS1K_00240</name>
</gene>
<dbReference type="RefSeq" id="WP_251807443.1">
    <property type="nucleotide sequence ID" value="NZ_CP166679.1"/>
</dbReference>
<dbReference type="SUPFAM" id="SSF48726">
    <property type="entry name" value="Immunoglobulin"/>
    <property type="match status" value="1"/>
</dbReference>
<evidence type="ECO:0000313" key="3">
    <source>
        <dbReference type="EMBL" id="MFD2788182.1"/>
    </source>
</evidence>
<dbReference type="InterPro" id="IPR007110">
    <property type="entry name" value="Ig-like_dom"/>
</dbReference>
<dbReference type="Pfam" id="PF13585">
    <property type="entry name" value="CHU_C"/>
    <property type="match status" value="1"/>
</dbReference>